<keyword evidence="4" id="KW-0378">Hydrolase</keyword>
<evidence type="ECO:0000313" key="4">
    <source>
        <dbReference type="EMBL" id="MVO85439.1"/>
    </source>
</evidence>
<dbReference type="CDD" id="cd00190">
    <property type="entry name" value="Tryp_SPc"/>
    <property type="match status" value="1"/>
</dbReference>
<sequence length="303" mass="31210">MPRTSGKSISLRAGTVLAGAGALGLVWVGMPSAAAIVGGKPVGDGERPFVVQIQQRGDDGTWSHYCGGALVDSRVVVTAAHCAKWAEQGKVTIRVVLGRSDSGTGQGTVVTRKHFTVHSHPAFSTETNTDLGLVVLDTPARQKSASLPPLGARPEVGRVLRAAGWGRTDLNSEAKPTRLQEAALPVTEFDTEGGTWDKNFLCAGTPEVRVGPGDSGGPLFAPPSPGGTVAHGTGGTVAHRTGKAVVHGLVTGDTNTCPGLFTNLADPALWKPFRAVLAAKGLAHVIPAVTPGRATGKPQRNLR</sequence>
<dbReference type="PANTHER" id="PTHR24276">
    <property type="entry name" value="POLYSERASE-RELATED"/>
    <property type="match status" value="1"/>
</dbReference>
<dbReference type="AlphaFoldDB" id="A0A6L6WV60"/>
<evidence type="ECO:0000313" key="5">
    <source>
        <dbReference type="Proteomes" id="UP000483802"/>
    </source>
</evidence>
<gene>
    <name evidence="4" type="ORF">GPA10_11910</name>
</gene>
<dbReference type="GO" id="GO:0006508">
    <property type="term" value="P:proteolysis"/>
    <property type="evidence" value="ECO:0007669"/>
    <property type="project" value="UniProtKB-KW"/>
</dbReference>
<dbReference type="GO" id="GO:0004252">
    <property type="term" value="F:serine-type endopeptidase activity"/>
    <property type="evidence" value="ECO:0007669"/>
    <property type="project" value="InterPro"/>
</dbReference>
<keyword evidence="5" id="KW-1185">Reference proteome</keyword>
<dbReference type="Proteomes" id="UP000483802">
    <property type="component" value="Unassembled WGS sequence"/>
</dbReference>
<organism evidence="4 5">
    <name type="scientific">Streptomyces typhae</name>
    <dbReference type="NCBI Taxonomy" id="2681492"/>
    <lineage>
        <taxon>Bacteria</taxon>
        <taxon>Bacillati</taxon>
        <taxon>Actinomycetota</taxon>
        <taxon>Actinomycetes</taxon>
        <taxon>Kitasatosporales</taxon>
        <taxon>Streptomycetaceae</taxon>
        <taxon>Streptomyces</taxon>
    </lineage>
</organism>
<dbReference type="Pfam" id="PF00089">
    <property type="entry name" value="Trypsin"/>
    <property type="match status" value="1"/>
</dbReference>
<dbReference type="PANTHER" id="PTHR24276:SF98">
    <property type="entry name" value="FI18310P1-RELATED"/>
    <property type="match status" value="1"/>
</dbReference>
<dbReference type="EMBL" id="WPNZ01000005">
    <property type="protein sequence ID" value="MVO85439.1"/>
    <property type="molecule type" value="Genomic_DNA"/>
</dbReference>
<keyword evidence="4" id="KW-0645">Protease</keyword>
<dbReference type="InterPro" id="IPR001314">
    <property type="entry name" value="Peptidase_S1A"/>
</dbReference>
<proteinExistence type="inferred from homology"/>
<comment type="caution">
    <text evidence="4">The sequence shown here is derived from an EMBL/GenBank/DDBJ whole genome shotgun (WGS) entry which is preliminary data.</text>
</comment>
<dbReference type="InterPro" id="IPR043504">
    <property type="entry name" value="Peptidase_S1_PA_chymotrypsin"/>
</dbReference>
<name>A0A6L6WV60_9ACTN</name>
<dbReference type="PRINTS" id="PR00722">
    <property type="entry name" value="CHYMOTRYPSIN"/>
</dbReference>
<evidence type="ECO:0000259" key="3">
    <source>
        <dbReference type="PROSITE" id="PS50240"/>
    </source>
</evidence>
<dbReference type="InterPro" id="IPR050430">
    <property type="entry name" value="Peptidase_S1"/>
</dbReference>
<dbReference type="InterPro" id="IPR018114">
    <property type="entry name" value="TRYPSIN_HIS"/>
</dbReference>
<dbReference type="SUPFAM" id="SSF50494">
    <property type="entry name" value="Trypsin-like serine proteases"/>
    <property type="match status" value="1"/>
</dbReference>
<dbReference type="SMART" id="SM00020">
    <property type="entry name" value="Tryp_SPc"/>
    <property type="match status" value="1"/>
</dbReference>
<evidence type="ECO:0000256" key="1">
    <source>
        <dbReference type="ARBA" id="ARBA00007664"/>
    </source>
</evidence>
<dbReference type="Gene3D" id="2.40.10.10">
    <property type="entry name" value="Trypsin-like serine proteases"/>
    <property type="match status" value="1"/>
</dbReference>
<feature type="domain" description="Peptidase S1" evidence="3">
    <location>
        <begin position="36"/>
        <end position="270"/>
    </location>
</feature>
<dbReference type="RefSeq" id="WP_157165462.1">
    <property type="nucleotide sequence ID" value="NZ_WPNZ01000005.1"/>
</dbReference>
<dbReference type="InterPro" id="IPR001254">
    <property type="entry name" value="Trypsin_dom"/>
</dbReference>
<accession>A0A6L6WV60</accession>
<comment type="similarity">
    <text evidence="1">Belongs to the peptidase S1 family.</text>
</comment>
<evidence type="ECO:0000256" key="2">
    <source>
        <dbReference type="ARBA" id="ARBA00023157"/>
    </source>
</evidence>
<dbReference type="PROSITE" id="PS50240">
    <property type="entry name" value="TRYPSIN_DOM"/>
    <property type="match status" value="1"/>
</dbReference>
<dbReference type="InterPro" id="IPR009003">
    <property type="entry name" value="Peptidase_S1_PA"/>
</dbReference>
<reference evidence="4 5" key="1">
    <citation type="submission" date="2019-11" db="EMBL/GenBank/DDBJ databases">
        <title>Streptomyces typhae sp. nov., a novel endophytic actinomycete isolated from the root of cattail pollen (Typha angustifolia L.).</title>
        <authorList>
            <person name="Peng C."/>
        </authorList>
    </citation>
    <scope>NUCLEOTIDE SEQUENCE [LARGE SCALE GENOMIC DNA]</scope>
    <source>
        <strain evidence="5">p1417</strain>
    </source>
</reference>
<protein>
    <submittedName>
        <fullName evidence="4">Trypsin-like serine protease</fullName>
    </submittedName>
</protein>
<keyword evidence="2" id="KW-1015">Disulfide bond</keyword>
<dbReference type="PROSITE" id="PS00134">
    <property type="entry name" value="TRYPSIN_HIS"/>
    <property type="match status" value="1"/>
</dbReference>